<keyword evidence="1" id="KW-1133">Transmembrane helix</keyword>
<evidence type="ECO:0000313" key="2">
    <source>
        <dbReference type="EMBL" id="CAJ0584204.1"/>
    </source>
</evidence>
<proteinExistence type="predicted"/>
<dbReference type="AlphaFoldDB" id="A0AA36DAM4"/>
<dbReference type="Proteomes" id="UP001177023">
    <property type="component" value="Unassembled WGS sequence"/>
</dbReference>
<comment type="caution">
    <text evidence="2">The sequence shown here is derived from an EMBL/GenBank/DDBJ whole genome shotgun (WGS) entry which is preliminary data.</text>
</comment>
<reference evidence="2" key="1">
    <citation type="submission" date="2023-06" db="EMBL/GenBank/DDBJ databases">
        <authorList>
            <person name="Delattre M."/>
        </authorList>
    </citation>
    <scope>NUCLEOTIDE SEQUENCE</scope>
    <source>
        <strain evidence="2">AF72</strain>
    </source>
</reference>
<name>A0AA36DAM4_9BILA</name>
<dbReference type="EMBL" id="CATQJA010002688">
    <property type="protein sequence ID" value="CAJ0584204.1"/>
    <property type="molecule type" value="Genomic_DNA"/>
</dbReference>
<gene>
    <name evidence="2" type="ORF">MSPICULIGERA_LOCUS22265</name>
</gene>
<feature type="transmembrane region" description="Helical" evidence="1">
    <location>
        <begin position="49"/>
        <end position="70"/>
    </location>
</feature>
<feature type="non-terminal residue" evidence="2">
    <location>
        <position position="95"/>
    </location>
</feature>
<keyword evidence="3" id="KW-1185">Reference proteome</keyword>
<accession>A0AA36DAM4</accession>
<sequence>MVVLFGTEILGLIANLVFWDHHMESMNSHLSEFGQQKAELKPGVDIDELISIVLAGLIMLWADLVIFQFYRYIRDRQIEEEQSGQLPLHNQPLKA</sequence>
<evidence type="ECO:0000313" key="3">
    <source>
        <dbReference type="Proteomes" id="UP001177023"/>
    </source>
</evidence>
<keyword evidence="1" id="KW-0472">Membrane</keyword>
<keyword evidence="1" id="KW-0812">Transmembrane</keyword>
<evidence type="ECO:0000256" key="1">
    <source>
        <dbReference type="SAM" id="Phobius"/>
    </source>
</evidence>
<protein>
    <submittedName>
        <fullName evidence="2">Uncharacterized protein</fullName>
    </submittedName>
</protein>
<organism evidence="2 3">
    <name type="scientific">Mesorhabditis spiculigera</name>
    <dbReference type="NCBI Taxonomy" id="96644"/>
    <lineage>
        <taxon>Eukaryota</taxon>
        <taxon>Metazoa</taxon>
        <taxon>Ecdysozoa</taxon>
        <taxon>Nematoda</taxon>
        <taxon>Chromadorea</taxon>
        <taxon>Rhabditida</taxon>
        <taxon>Rhabditina</taxon>
        <taxon>Rhabditomorpha</taxon>
        <taxon>Rhabditoidea</taxon>
        <taxon>Rhabditidae</taxon>
        <taxon>Mesorhabditinae</taxon>
        <taxon>Mesorhabditis</taxon>
    </lineage>
</organism>